<dbReference type="PANTHER" id="PTHR10961:SF15">
    <property type="entry name" value="FAD DEPENDENT OXIDOREDUCTASE DOMAIN-CONTAINING PROTEIN"/>
    <property type="match status" value="1"/>
</dbReference>
<dbReference type="Proteomes" id="UP000184188">
    <property type="component" value="Unassembled WGS sequence"/>
</dbReference>
<dbReference type="SUPFAM" id="SSF51905">
    <property type="entry name" value="FAD/NAD(P)-binding domain"/>
    <property type="match status" value="1"/>
</dbReference>
<dbReference type="GO" id="GO:0008115">
    <property type="term" value="F:sarcosine oxidase activity"/>
    <property type="evidence" value="ECO:0007669"/>
    <property type="project" value="TreeGrafter"/>
</dbReference>
<dbReference type="GO" id="GO:0050660">
    <property type="term" value="F:flavin adenine dinucleotide binding"/>
    <property type="evidence" value="ECO:0007669"/>
    <property type="project" value="InterPro"/>
</dbReference>
<dbReference type="Pfam" id="PF01266">
    <property type="entry name" value="DAO"/>
    <property type="match status" value="1"/>
</dbReference>
<keyword evidence="5" id="KW-0560">Oxidoreductase</keyword>
<feature type="domain" description="FAD dependent oxidoreductase" evidence="6">
    <location>
        <begin position="7"/>
        <end position="439"/>
    </location>
</feature>
<name>A0A1L9S6T5_9EURO</name>
<keyword evidence="4" id="KW-0274">FAD</keyword>
<accession>A0A1L9S6T5</accession>
<dbReference type="VEuPathDB" id="FungiDB:ASPZODRAFT_136747"/>
<evidence type="ECO:0000259" key="6">
    <source>
        <dbReference type="Pfam" id="PF01266"/>
    </source>
</evidence>
<dbReference type="InterPro" id="IPR045170">
    <property type="entry name" value="MTOX"/>
</dbReference>
<comment type="cofactor">
    <cofactor evidence="1">
        <name>FAD</name>
        <dbReference type="ChEBI" id="CHEBI:57692"/>
    </cofactor>
</comment>
<keyword evidence="8" id="KW-1185">Reference proteome</keyword>
<protein>
    <recommendedName>
        <fullName evidence="6">FAD dependent oxidoreductase domain-containing protein</fullName>
    </recommendedName>
</protein>
<evidence type="ECO:0000313" key="7">
    <source>
        <dbReference type="EMBL" id="OJJ42894.1"/>
    </source>
</evidence>
<keyword evidence="3" id="KW-0285">Flavoprotein</keyword>
<dbReference type="Gene3D" id="3.50.50.60">
    <property type="entry name" value="FAD/NAD(P)-binding domain"/>
    <property type="match status" value="1"/>
</dbReference>
<dbReference type="GeneID" id="34610591"/>
<dbReference type="STRING" id="1073090.A0A1L9S6T5"/>
<evidence type="ECO:0000313" key="8">
    <source>
        <dbReference type="Proteomes" id="UP000184188"/>
    </source>
</evidence>
<dbReference type="OrthoDB" id="2219495at2759"/>
<gene>
    <name evidence="7" type="ORF">ASPZODRAFT_136747</name>
</gene>
<dbReference type="InterPro" id="IPR006076">
    <property type="entry name" value="FAD-dep_OxRdtase"/>
</dbReference>
<dbReference type="InterPro" id="IPR036188">
    <property type="entry name" value="FAD/NAD-bd_sf"/>
</dbReference>
<evidence type="ECO:0000256" key="5">
    <source>
        <dbReference type="ARBA" id="ARBA00023002"/>
    </source>
</evidence>
<evidence type="ECO:0000256" key="1">
    <source>
        <dbReference type="ARBA" id="ARBA00001974"/>
    </source>
</evidence>
<evidence type="ECO:0000256" key="4">
    <source>
        <dbReference type="ARBA" id="ARBA00022827"/>
    </source>
</evidence>
<dbReference type="SUPFAM" id="SSF54373">
    <property type="entry name" value="FAD-linked reductases, C-terminal domain"/>
    <property type="match status" value="1"/>
</dbReference>
<evidence type="ECO:0000256" key="2">
    <source>
        <dbReference type="ARBA" id="ARBA00010989"/>
    </source>
</evidence>
<comment type="similarity">
    <text evidence="2">Belongs to the MSOX/MTOX family.</text>
</comment>
<evidence type="ECO:0000256" key="3">
    <source>
        <dbReference type="ARBA" id="ARBA00022630"/>
    </source>
</evidence>
<organism evidence="7 8">
    <name type="scientific">Penicilliopsis zonata CBS 506.65</name>
    <dbReference type="NCBI Taxonomy" id="1073090"/>
    <lineage>
        <taxon>Eukaryota</taxon>
        <taxon>Fungi</taxon>
        <taxon>Dikarya</taxon>
        <taxon>Ascomycota</taxon>
        <taxon>Pezizomycotina</taxon>
        <taxon>Eurotiomycetes</taxon>
        <taxon>Eurotiomycetidae</taxon>
        <taxon>Eurotiales</taxon>
        <taxon>Aspergillaceae</taxon>
        <taxon>Penicilliopsis</taxon>
    </lineage>
</organism>
<sequence length="488" mass="53830">MSKDAPIVIVGAGVFGLTSAIHLARRGYTKITVFDRQPYHETWYDFDKGCDAASADRNKIIRAAYGDEVWYQNLTLQAIDEWEGWNATLAAGKDLPPGMTAQDRIYVNCGTYRMGDESSTSLSPFEERSIHNLTAAGRGQTQYLLHQPGEVARARADGFAHGIDPFQLADKTDGDEGEHRGYLDMIGGFVYADKACRFALHLAQQLGVTCVLDSQAGQFVGFVEEESSEHGSTATRRVVGIRTADGKQHRASITILACGGWTPSLLPAMDGLCETTAGSIATLSIPDYLRERFSPDNFPVWLYRQPGGSGGDLYGFPVDEQGVMKLGYRGTKFTNPQVQAVDGRFRSVPITRWTRPDSITGLPAQSLRVIRGFLDAYLPELRANGVEVSDTRLCWYTDSFDNQFVVDNVPGREGLLVATGGSGHAFKFLPVLGRFVADRVEGIDSDLLRRWRWRKLQEGEKPHNGFMTGPRDAKALQNVQFEGDVSKL</sequence>
<dbReference type="Gene3D" id="3.30.9.10">
    <property type="entry name" value="D-Amino Acid Oxidase, subunit A, domain 2"/>
    <property type="match status" value="1"/>
</dbReference>
<dbReference type="AlphaFoldDB" id="A0A1L9S6T5"/>
<reference evidence="8" key="1">
    <citation type="journal article" date="2017" name="Genome Biol.">
        <title>Comparative genomics reveals high biological diversity and specific adaptations in the industrially and medically important fungal genus Aspergillus.</title>
        <authorList>
            <person name="de Vries R.P."/>
            <person name="Riley R."/>
            <person name="Wiebenga A."/>
            <person name="Aguilar-Osorio G."/>
            <person name="Amillis S."/>
            <person name="Uchima C.A."/>
            <person name="Anderluh G."/>
            <person name="Asadollahi M."/>
            <person name="Askin M."/>
            <person name="Barry K."/>
            <person name="Battaglia E."/>
            <person name="Bayram O."/>
            <person name="Benocci T."/>
            <person name="Braus-Stromeyer S.A."/>
            <person name="Caldana C."/>
            <person name="Canovas D."/>
            <person name="Cerqueira G.C."/>
            <person name="Chen F."/>
            <person name="Chen W."/>
            <person name="Choi C."/>
            <person name="Clum A."/>
            <person name="Dos Santos R.A."/>
            <person name="Damasio A.R."/>
            <person name="Diallinas G."/>
            <person name="Emri T."/>
            <person name="Fekete E."/>
            <person name="Flipphi M."/>
            <person name="Freyberg S."/>
            <person name="Gallo A."/>
            <person name="Gournas C."/>
            <person name="Habgood R."/>
            <person name="Hainaut M."/>
            <person name="Harispe M.L."/>
            <person name="Henrissat B."/>
            <person name="Hilden K.S."/>
            <person name="Hope R."/>
            <person name="Hossain A."/>
            <person name="Karabika E."/>
            <person name="Karaffa L."/>
            <person name="Karanyi Z."/>
            <person name="Krasevec N."/>
            <person name="Kuo A."/>
            <person name="Kusch H."/>
            <person name="LaButti K."/>
            <person name="Lagendijk E.L."/>
            <person name="Lapidus A."/>
            <person name="Levasseur A."/>
            <person name="Lindquist E."/>
            <person name="Lipzen A."/>
            <person name="Logrieco A.F."/>
            <person name="MacCabe A."/>
            <person name="Maekelae M.R."/>
            <person name="Malavazi I."/>
            <person name="Melin P."/>
            <person name="Meyer V."/>
            <person name="Mielnichuk N."/>
            <person name="Miskei M."/>
            <person name="Molnar A.P."/>
            <person name="Mule G."/>
            <person name="Ngan C.Y."/>
            <person name="Orejas M."/>
            <person name="Orosz E."/>
            <person name="Ouedraogo J.P."/>
            <person name="Overkamp K.M."/>
            <person name="Park H.-S."/>
            <person name="Perrone G."/>
            <person name="Piumi F."/>
            <person name="Punt P.J."/>
            <person name="Ram A.F."/>
            <person name="Ramon A."/>
            <person name="Rauscher S."/>
            <person name="Record E."/>
            <person name="Riano-Pachon D.M."/>
            <person name="Robert V."/>
            <person name="Roehrig J."/>
            <person name="Ruller R."/>
            <person name="Salamov A."/>
            <person name="Salih N.S."/>
            <person name="Samson R.A."/>
            <person name="Sandor E."/>
            <person name="Sanguinetti M."/>
            <person name="Schuetze T."/>
            <person name="Sepcic K."/>
            <person name="Shelest E."/>
            <person name="Sherlock G."/>
            <person name="Sophianopoulou V."/>
            <person name="Squina F.M."/>
            <person name="Sun H."/>
            <person name="Susca A."/>
            <person name="Todd R.B."/>
            <person name="Tsang A."/>
            <person name="Unkles S.E."/>
            <person name="van de Wiele N."/>
            <person name="van Rossen-Uffink D."/>
            <person name="Oliveira J.V."/>
            <person name="Vesth T.C."/>
            <person name="Visser J."/>
            <person name="Yu J.-H."/>
            <person name="Zhou M."/>
            <person name="Andersen M.R."/>
            <person name="Archer D.B."/>
            <person name="Baker S.E."/>
            <person name="Benoit I."/>
            <person name="Brakhage A.A."/>
            <person name="Braus G.H."/>
            <person name="Fischer R."/>
            <person name="Frisvad J.C."/>
            <person name="Goldman G.H."/>
            <person name="Houbraken J."/>
            <person name="Oakley B."/>
            <person name="Pocsi I."/>
            <person name="Scazzocchio C."/>
            <person name="Seiboth B."/>
            <person name="vanKuyk P.A."/>
            <person name="Wortman J."/>
            <person name="Dyer P.S."/>
            <person name="Grigoriev I.V."/>
        </authorList>
    </citation>
    <scope>NUCLEOTIDE SEQUENCE [LARGE SCALE GENOMIC DNA]</scope>
    <source>
        <strain evidence="8">CBS 506.65</strain>
    </source>
</reference>
<proteinExistence type="inferred from homology"/>
<dbReference type="EMBL" id="KV878355">
    <property type="protein sequence ID" value="OJJ42894.1"/>
    <property type="molecule type" value="Genomic_DNA"/>
</dbReference>
<dbReference type="PANTHER" id="PTHR10961">
    <property type="entry name" value="PEROXISOMAL SARCOSINE OXIDASE"/>
    <property type="match status" value="1"/>
</dbReference>
<dbReference type="RefSeq" id="XP_022577404.1">
    <property type="nucleotide sequence ID" value="XM_022724126.1"/>
</dbReference>